<protein>
    <recommendedName>
        <fullName evidence="3">Aspartic peptidase DDI1-type domain-containing protein</fullName>
    </recommendedName>
</protein>
<feature type="compositionally biased region" description="Basic and acidic residues" evidence="1">
    <location>
        <begin position="131"/>
        <end position="142"/>
    </location>
</feature>
<dbReference type="AlphaFoldDB" id="A0A8S9J005"/>
<dbReference type="EMBL" id="QGKY02001015">
    <property type="protein sequence ID" value="KAF2575511.1"/>
    <property type="molecule type" value="Genomic_DNA"/>
</dbReference>
<feature type="region of interest" description="Disordered" evidence="1">
    <location>
        <begin position="131"/>
        <end position="154"/>
    </location>
</feature>
<dbReference type="InterPro" id="IPR021109">
    <property type="entry name" value="Peptidase_aspartic_dom_sf"/>
</dbReference>
<accession>A0A8S9J005</accession>
<dbReference type="Gene3D" id="2.40.70.10">
    <property type="entry name" value="Acid Proteases"/>
    <property type="match status" value="1"/>
</dbReference>
<comment type="caution">
    <text evidence="2">The sequence shown here is derived from an EMBL/GenBank/DDBJ whole genome shotgun (WGS) entry which is preliminary data.</text>
</comment>
<evidence type="ECO:0008006" key="3">
    <source>
        <dbReference type="Google" id="ProtNLM"/>
    </source>
</evidence>
<evidence type="ECO:0000313" key="2">
    <source>
        <dbReference type="EMBL" id="KAF2575511.1"/>
    </source>
</evidence>
<evidence type="ECO:0000256" key="1">
    <source>
        <dbReference type="SAM" id="MobiDB-lite"/>
    </source>
</evidence>
<name>A0A8S9J005_BRACR</name>
<proteinExistence type="predicted"/>
<feature type="compositionally biased region" description="Polar residues" evidence="1">
    <location>
        <begin position="181"/>
        <end position="194"/>
    </location>
</feature>
<organism evidence="2">
    <name type="scientific">Brassica cretica</name>
    <name type="common">Mustard</name>
    <dbReference type="NCBI Taxonomy" id="69181"/>
    <lineage>
        <taxon>Eukaryota</taxon>
        <taxon>Viridiplantae</taxon>
        <taxon>Streptophyta</taxon>
        <taxon>Embryophyta</taxon>
        <taxon>Tracheophyta</taxon>
        <taxon>Spermatophyta</taxon>
        <taxon>Magnoliopsida</taxon>
        <taxon>eudicotyledons</taxon>
        <taxon>Gunneridae</taxon>
        <taxon>Pentapetalae</taxon>
        <taxon>rosids</taxon>
        <taxon>malvids</taxon>
        <taxon>Brassicales</taxon>
        <taxon>Brassicaceae</taxon>
        <taxon>Brassiceae</taxon>
        <taxon>Brassica</taxon>
    </lineage>
</organism>
<sequence>MFFRETRETEDNIRRMFCEAREKMRKKNILKKKSDLGKFALPCTVKGIEFPHALCDIGVSVSILPRIMADHLGLQVEPSKELFTFVDCSQRNSGGIVRDLEVQIACHCGAEYETEYSASIETHTATSIDCAHQKSTDTSKEESEYDEDYEEEQATEYKNILDEEDKLLHHCSWKKNAPSIDRTSSPSIDTQPHQGNRKRASTDIAYNPSIDTYVYATRDRDYSIGSWTDDRHHESYAVETAYCDQGADELHEGFTYEELLNMQRHDETDLK</sequence>
<reference evidence="2" key="1">
    <citation type="submission" date="2019-12" db="EMBL/GenBank/DDBJ databases">
        <title>Genome sequencing and annotation of Brassica cretica.</title>
        <authorList>
            <person name="Studholme D.J."/>
            <person name="Sarris P.F."/>
        </authorList>
    </citation>
    <scope>NUCLEOTIDE SEQUENCE</scope>
    <source>
        <strain evidence="2">PFS-102/07</strain>
        <tissue evidence="2">Leaf</tissue>
    </source>
</reference>
<feature type="compositionally biased region" description="Acidic residues" evidence="1">
    <location>
        <begin position="143"/>
        <end position="154"/>
    </location>
</feature>
<gene>
    <name evidence="2" type="ORF">F2Q70_00002149</name>
</gene>
<feature type="region of interest" description="Disordered" evidence="1">
    <location>
        <begin position="178"/>
        <end position="200"/>
    </location>
</feature>